<organism evidence="1 2">
    <name type="scientific">Phanerochaete sordida</name>
    <dbReference type="NCBI Taxonomy" id="48140"/>
    <lineage>
        <taxon>Eukaryota</taxon>
        <taxon>Fungi</taxon>
        <taxon>Dikarya</taxon>
        <taxon>Basidiomycota</taxon>
        <taxon>Agaricomycotina</taxon>
        <taxon>Agaricomycetes</taxon>
        <taxon>Polyporales</taxon>
        <taxon>Phanerochaetaceae</taxon>
        <taxon>Phanerochaete</taxon>
    </lineage>
</organism>
<dbReference type="InterPro" id="IPR032675">
    <property type="entry name" value="LRR_dom_sf"/>
</dbReference>
<keyword evidence="2" id="KW-1185">Reference proteome</keyword>
<name>A0A9P3GHX3_9APHY</name>
<dbReference type="AlphaFoldDB" id="A0A9P3GHX3"/>
<protein>
    <recommendedName>
        <fullName evidence="3">F-box domain-containing protein</fullName>
    </recommendedName>
</protein>
<dbReference type="EMBL" id="BPQB01000048">
    <property type="protein sequence ID" value="GJE95360.1"/>
    <property type="molecule type" value="Genomic_DNA"/>
</dbReference>
<evidence type="ECO:0000313" key="2">
    <source>
        <dbReference type="Proteomes" id="UP000703269"/>
    </source>
</evidence>
<comment type="caution">
    <text evidence="1">The sequence shown here is derived from an EMBL/GenBank/DDBJ whole genome shotgun (WGS) entry which is preliminary data.</text>
</comment>
<dbReference type="Gene3D" id="3.80.10.10">
    <property type="entry name" value="Ribonuclease Inhibitor"/>
    <property type="match status" value="1"/>
</dbReference>
<sequence>MNTLPAELVDLVIYELQDDRYSLRSCSLVCKSWAPRPSAHLFKSLRARFNIGTAGQPDLWKTPFYEFCGLIATSPRVSTHIQNLTMSIRTSSVADVATIALQLPHLRSLSVSSGMTSTSPPTDALPCSGRHIEHLDVGYVRADVVPYFLGLFSSVGTLEVSTCVMNWSMPPARSQRKYLVRNFCASHIPGDTLRYVTALLEPSRLESADVSMSPALRTIEPNDLIGLLLVAGPTTRHLKITLADRLWVPSDALSDSLQAFPRLESFTVRTNYHCIESDWWRGLLAFLPALPQHIRVVRIVICDYWAFALRDALYGLEWSAVGGALEHCTGLECLRVAVECYDPPPISVLEDSELQEVIVAALPSRLRSKIVFEY</sequence>
<accession>A0A9P3GHX3</accession>
<dbReference type="Proteomes" id="UP000703269">
    <property type="component" value="Unassembled WGS sequence"/>
</dbReference>
<reference evidence="1 2" key="1">
    <citation type="submission" date="2021-08" db="EMBL/GenBank/DDBJ databases">
        <title>Draft Genome Sequence of Phanerochaete sordida strain YK-624.</title>
        <authorList>
            <person name="Mori T."/>
            <person name="Dohra H."/>
            <person name="Suzuki T."/>
            <person name="Kawagishi H."/>
            <person name="Hirai H."/>
        </authorList>
    </citation>
    <scope>NUCLEOTIDE SEQUENCE [LARGE SCALE GENOMIC DNA]</scope>
    <source>
        <strain evidence="1 2">YK-624</strain>
    </source>
</reference>
<evidence type="ECO:0000313" key="1">
    <source>
        <dbReference type="EMBL" id="GJE95360.1"/>
    </source>
</evidence>
<dbReference type="OrthoDB" id="2921803at2759"/>
<evidence type="ECO:0008006" key="3">
    <source>
        <dbReference type="Google" id="ProtNLM"/>
    </source>
</evidence>
<gene>
    <name evidence="1" type="ORF">PsYK624_115440</name>
</gene>
<dbReference type="SUPFAM" id="SSF52047">
    <property type="entry name" value="RNI-like"/>
    <property type="match status" value="1"/>
</dbReference>
<proteinExistence type="predicted"/>